<dbReference type="PANTHER" id="PTHR34501:SF9">
    <property type="entry name" value="MAJOR OUTER MEMBRANE PROTEIN P.IA"/>
    <property type="match status" value="1"/>
</dbReference>
<dbReference type="Gene3D" id="2.40.160.10">
    <property type="entry name" value="Porin"/>
    <property type="match status" value="1"/>
</dbReference>
<evidence type="ECO:0000256" key="1">
    <source>
        <dbReference type="ARBA" id="ARBA00004571"/>
    </source>
</evidence>
<keyword evidence="5" id="KW-0812">Transmembrane</keyword>
<dbReference type="SUPFAM" id="SSF56935">
    <property type="entry name" value="Porins"/>
    <property type="match status" value="1"/>
</dbReference>
<evidence type="ECO:0000256" key="2">
    <source>
        <dbReference type="ARBA" id="ARBA00011233"/>
    </source>
</evidence>
<dbReference type="GO" id="GO:0015288">
    <property type="term" value="F:porin activity"/>
    <property type="evidence" value="ECO:0007669"/>
    <property type="project" value="UniProtKB-KW"/>
</dbReference>
<dbReference type="Proteomes" id="UP000198418">
    <property type="component" value="Unassembled WGS sequence"/>
</dbReference>
<evidence type="ECO:0000256" key="9">
    <source>
        <dbReference type="ARBA" id="ARBA00023136"/>
    </source>
</evidence>
<dbReference type="GO" id="GO:0046930">
    <property type="term" value="C:pore complex"/>
    <property type="evidence" value="ECO:0007669"/>
    <property type="project" value="UniProtKB-KW"/>
</dbReference>
<evidence type="ECO:0000256" key="11">
    <source>
        <dbReference type="SAM" id="SignalP"/>
    </source>
</evidence>
<dbReference type="GO" id="GO:0009279">
    <property type="term" value="C:cell outer membrane"/>
    <property type="evidence" value="ECO:0007669"/>
    <property type="project" value="UniProtKB-SubCell"/>
</dbReference>
<evidence type="ECO:0000256" key="8">
    <source>
        <dbReference type="ARBA" id="ARBA00023114"/>
    </source>
</evidence>
<dbReference type="PANTHER" id="PTHR34501">
    <property type="entry name" value="PROTEIN YDDL-RELATED"/>
    <property type="match status" value="1"/>
</dbReference>
<dbReference type="InterPro" id="IPR023614">
    <property type="entry name" value="Porin_dom_sf"/>
</dbReference>
<evidence type="ECO:0000313" key="12">
    <source>
        <dbReference type="EMBL" id="SNB73468.1"/>
    </source>
</evidence>
<evidence type="ECO:0000313" key="13">
    <source>
        <dbReference type="Proteomes" id="UP000198418"/>
    </source>
</evidence>
<comment type="subcellular location">
    <subcellularLocation>
        <location evidence="1">Cell outer membrane</location>
        <topology evidence="1">Multi-pass membrane protein</topology>
    </subcellularLocation>
</comment>
<evidence type="ECO:0000256" key="5">
    <source>
        <dbReference type="ARBA" id="ARBA00022692"/>
    </source>
</evidence>
<keyword evidence="4" id="KW-1134">Transmembrane beta strand</keyword>
<protein>
    <submittedName>
        <fullName evidence="12">Outer membrane protein (Porin)</fullName>
    </submittedName>
</protein>
<evidence type="ECO:0000256" key="7">
    <source>
        <dbReference type="ARBA" id="ARBA00023065"/>
    </source>
</evidence>
<evidence type="ECO:0000256" key="10">
    <source>
        <dbReference type="ARBA" id="ARBA00023237"/>
    </source>
</evidence>
<dbReference type="GO" id="GO:0006811">
    <property type="term" value="P:monoatomic ion transport"/>
    <property type="evidence" value="ECO:0007669"/>
    <property type="project" value="UniProtKB-KW"/>
</dbReference>
<keyword evidence="9" id="KW-0472">Membrane</keyword>
<comment type="subunit">
    <text evidence="2">Homotrimer.</text>
</comment>
<sequence length="505" mass="53628">MKSKFMTAVAIAALVTAAGAVSAEAKTKKVKHAKAPAPVAAPVVKGPAVEGPSRLDAFVTTGDALAFLTDSRDISWNGVTIFGALDFGAGWMAHATDLEKTVPQGQAYLGSRNNQHNSGFRFMPGGLGYNQVGIKGAWTIAEGTKFIFNATTNFDPYTLSLLDGPRSLQRAAGKYQNAYPYFDSDSSRGGQPFNNELYAGFKNDTFGQLTFGRHTNMVAESTGNFDPLKNAVALSLIGFSGSLASGGTTEAGKLDNSLKYKVAYGPVYGGAMVTLADSQGVASQGVSYGFNLGGTYAGFALDGAYQHTTDAIALGAIPNASGTVNGVSVANATAAANGWLVGTLSDNDAFSIGTKYTWTQWTGFFGYENISQTNATDRKAVSSTTSYYDGNDYRYFITTANPFPHTKHIDLFWGGVSYAYSDKLTLTGAYYHAEQNAYGTTKCSTPTNGNCSGNYDVASFLTQYAFNKRMQVYGGVSYSAATGGFGANWNERVNWNPMVGFRMTF</sequence>
<evidence type="ECO:0000256" key="6">
    <source>
        <dbReference type="ARBA" id="ARBA00022729"/>
    </source>
</evidence>
<dbReference type="CDD" id="cd00342">
    <property type="entry name" value="gram_neg_porins"/>
    <property type="match status" value="1"/>
</dbReference>
<dbReference type="InterPro" id="IPR050298">
    <property type="entry name" value="Gram-neg_bact_OMP"/>
</dbReference>
<feature type="signal peptide" evidence="11">
    <location>
        <begin position="1"/>
        <end position="25"/>
    </location>
</feature>
<keyword evidence="7" id="KW-0406">Ion transport</keyword>
<keyword evidence="13" id="KW-1185">Reference proteome</keyword>
<reference evidence="13" key="1">
    <citation type="submission" date="2017-06" db="EMBL/GenBank/DDBJ databases">
        <authorList>
            <person name="Varghese N."/>
            <person name="Submissions S."/>
        </authorList>
    </citation>
    <scope>NUCLEOTIDE SEQUENCE [LARGE SCALE GENOMIC DNA]</scope>
    <source>
        <strain evidence="13">DSM 137</strain>
    </source>
</reference>
<organism evidence="12 13">
    <name type="scientific">Rhodoblastus acidophilus</name>
    <name type="common">Rhodopseudomonas acidophila</name>
    <dbReference type="NCBI Taxonomy" id="1074"/>
    <lineage>
        <taxon>Bacteria</taxon>
        <taxon>Pseudomonadati</taxon>
        <taxon>Pseudomonadota</taxon>
        <taxon>Alphaproteobacteria</taxon>
        <taxon>Hyphomicrobiales</taxon>
        <taxon>Rhodoblastaceae</taxon>
        <taxon>Rhodoblastus</taxon>
    </lineage>
</organism>
<gene>
    <name evidence="12" type="ORF">SAMN06265338_105153</name>
</gene>
<name>A0A212RLX1_RHOAC</name>
<dbReference type="AlphaFoldDB" id="A0A212RLX1"/>
<dbReference type="InterPro" id="IPR033900">
    <property type="entry name" value="Gram_neg_porin_domain"/>
</dbReference>
<keyword evidence="8" id="KW-0626">Porin</keyword>
<feature type="chain" id="PRO_5013120970" evidence="11">
    <location>
        <begin position="26"/>
        <end position="505"/>
    </location>
</feature>
<dbReference type="OrthoDB" id="5932506at2"/>
<dbReference type="EMBL" id="FYDG01000005">
    <property type="protein sequence ID" value="SNB73468.1"/>
    <property type="molecule type" value="Genomic_DNA"/>
</dbReference>
<accession>A0A212RLX1</accession>
<evidence type="ECO:0000256" key="4">
    <source>
        <dbReference type="ARBA" id="ARBA00022452"/>
    </source>
</evidence>
<keyword evidence="10" id="KW-0998">Cell outer membrane</keyword>
<keyword evidence="3" id="KW-0813">Transport</keyword>
<dbReference type="RefSeq" id="WP_088520927.1">
    <property type="nucleotide sequence ID" value="NZ_FYDG01000005.1"/>
</dbReference>
<evidence type="ECO:0000256" key="3">
    <source>
        <dbReference type="ARBA" id="ARBA00022448"/>
    </source>
</evidence>
<keyword evidence="6 11" id="KW-0732">Signal</keyword>
<proteinExistence type="predicted"/>